<accession>A0A1G6IR66</accession>
<dbReference type="Pfam" id="PF00583">
    <property type="entry name" value="Acetyltransf_1"/>
    <property type="match status" value="1"/>
</dbReference>
<dbReference type="RefSeq" id="WP_175537621.1">
    <property type="nucleotide sequence ID" value="NZ_FMZC01000001.1"/>
</dbReference>
<dbReference type="PANTHER" id="PTHR13947:SF37">
    <property type="entry name" value="LD18367P"/>
    <property type="match status" value="1"/>
</dbReference>
<dbReference type="GO" id="GO:0008080">
    <property type="term" value="F:N-acetyltransferase activity"/>
    <property type="evidence" value="ECO:0007669"/>
    <property type="project" value="InterPro"/>
</dbReference>
<evidence type="ECO:0000313" key="3">
    <source>
        <dbReference type="EMBL" id="SDC08236.1"/>
    </source>
</evidence>
<dbReference type="EMBL" id="FMZC01000001">
    <property type="protein sequence ID" value="SDC08236.1"/>
    <property type="molecule type" value="Genomic_DNA"/>
</dbReference>
<feature type="domain" description="N-acetyltransferase" evidence="2">
    <location>
        <begin position="12"/>
        <end position="180"/>
    </location>
</feature>
<organism evidence="3 4">
    <name type="scientific">Paracidovorax valerianellae</name>
    <dbReference type="NCBI Taxonomy" id="187868"/>
    <lineage>
        <taxon>Bacteria</taxon>
        <taxon>Pseudomonadati</taxon>
        <taxon>Pseudomonadota</taxon>
        <taxon>Betaproteobacteria</taxon>
        <taxon>Burkholderiales</taxon>
        <taxon>Comamonadaceae</taxon>
        <taxon>Paracidovorax</taxon>
    </lineage>
</organism>
<name>A0A1G6IR66_9BURK</name>
<dbReference type="Proteomes" id="UP000198781">
    <property type="component" value="Unassembled WGS sequence"/>
</dbReference>
<dbReference type="PANTHER" id="PTHR13947">
    <property type="entry name" value="GNAT FAMILY N-ACETYLTRANSFERASE"/>
    <property type="match status" value="1"/>
</dbReference>
<dbReference type="InterPro" id="IPR000182">
    <property type="entry name" value="GNAT_dom"/>
</dbReference>
<gene>
    <name evidence="3" type="ORF">SAMN05192589_101217</name>
</gene>
<dbReference type="Gene3D" id="3.40.630.30">
    <property type="match status" value="1"/>
</dbReference>
<proteinExistence type="predicted"/>
<dbReference type="InterPro" id="IPR016181">
    <property type="entry name" value="Acyl_CoA_acyltransferase"/>
</dbReference>
<sequence>MISIPLTTDSALRIEVLGAAHVHAYKALRDESLRCAPEAFTSDYASAVLRPAESYAERFGDPATGQFFLGAFDAAGQLLGSIGCDREARLQQRHCASVVGMMVAPGAQRSGIGRQLVQACVEHAERVAGLEQLVLTVTAANTHVVRLYERAGFQAWGTLPRAVVIDGIGHDKLHMVRWLPASPLFRAA</sequence>
<dbReference type="CDD" id="cd04301">
    <property type="entry name" value="NAT_SF"/>
    <property type="match status" value="1"/>
</dbReference>
<reference evidence="3 4" key="1">
    <citation type="submission" date="2016-10" db="EMBL/GenBank/DDBJ databases">
        <authorList>
            <person name="de Groot N.N."/>
        </authorList>
    </citation>
    <scope>NUCLEOTIDE SEQUENCE [LARGE SCALE GENOMIC DNA]</scope>
    <source>
        <strain evidence="3 4">DSM 16619</strain>
    </source>
</reference>
<keyword evidence="4" id="KW-1185">Reference proteome</keyword>
<dbReference type="STRING" id="187868.SAMN05192589_101217"/>
<dbReference type="SUPFAM" id="SSF55729">
    <property type="entry name" value="Acyl-CoA N-acyltransferases (Nat)"/>
    <property type="match status" value="1"/>
</dbReference>
<evidence type="ECO:0000256" key="1">
    <source>
        <dbReference type="ARBA" id="ARBA00022679"/>
    </source>
</evidence>
<evidence type="ECO:0000259" key="2">
    <source>
        <dbReference type="PROSITE" id="PS51186"/>
    </source>
</evidence>
<dbReference type="InterPro" id="IPR050769">
    <property type="entry name" value="NAT_camello-type"/>
</dbReference>
<keyword evidence="1 3" id="KW-0808">Transferase</keyword>
<protein>
    <submittedName>
        <fullName evidence="3">Protein N-acetyltransferase, RimJ/RimL family</fullName>
    </submittedName>
</protein>
<dbReference type="PROSITE" id="PS51186">
    <property type="entry name" value="GNAT"/>
    <property type="match status" value="1"/>
</dbReference>
<evidence type="ECO:0000313" key="4">
    <source>
        <dbReference type="Proteomes" id="UP000198781"/>
    </source>
</evidence>
<dbReference type="AlphaFoldDB" id="A0A1G6IR66"/>